<accession>A0AAV8ZJ72</accession>
<evidence type="ECO:0000313" key="2">
    <source>
        <dbReference type="EMBL" id="KAJ8963918.1"/>
    </source>
</evidence>
<sequence length="85" mass="9991">MTKIWLFHTKIFLFLLQPQIEGAVMAPPWANPKLNPCALQPRGWQLLFWPPDGKCYKIFQVRTSRKHIYPTIIKNTSKLLNFPVI</sequence>
<evidence type="ECO:0008006" key="4">
    <source>
        <dbReference type="Google" id="ProtNLM"/>
    </source>
</evidence>
<protein>
    <recommendedName>
        <fullName evidence="4">Secreted protein</fullName>
    </recommendedName>
</protein>
<dbReference type="Proteomes" id="UP001162156">
    <property type="component" value="Unassembled WGS sequence"/>
</dbReference>
<name>A0AAV8ZJ72_9CUCU</name>
<keyword evidence="3" id="KW-1185">Reference proteome</keyword>
<keyword evidence="1" id="KW-0732">Signal</keyword>
<feature type="chain" id="PRO_5043339440" description="Secreted protein" evidence="1">
    <location>
        <begin position="23"/>
        <end position="85"/>
    </location>
</feature>
<gene>
    <name evidence="2" type="ORF">NQ314_005246</name>
</gene>
<dbReference type="EMBL" id="JANEYF010001459">
    <property type="protein sequence ID" value="KAJ8963918.1"/>
    <property type="molecule type" value="Genomic_DNA"/>
</dbReference>
<evidence type="ECO:0000313" key="3">
    <source>
        <dbReference type="Proteomes" id="UP001162156"/>
    </source>
</evidence>
<organism evidence="2 3">
    <name type="scientific">Rhamnusium bicolor</name>
    <dbReference type="NCBI Taxonomy" id="1586634"/>
    <lineage>
        <taxon>Eukaryota</taxon>
        <taxon>Metazoa</taxon>
        <taxon>Ecdysozoa</taxon>
        <taxon>Arthropoda</taxon>
        <taxon>Hexapoda</taxon>
        <taxon>Insecta</taxon>
        <taxon>Pterygota</taxon>
        <taxon>Neoptera</taxon>
        <taxon>Endopterygota</taxon>
        <taxon>Coleoptera</taxon>
        <taxon>Polyphaga</taxon>
        <taxon>Cucujiformia</taxon>
        <taxon>Chrysomeloidea</taxon>
        <taxon>Cerambycidae</taxon>
        <taxon>Lepturinae</taxon>
        <taxon>Rhagiini</taxon>
        <taxon>Rhamnusium</taxon>
    </lineage>
</organism>
<proteinExistence type="predicted"/>
<evidence type="ECO:0000256" key="1">
    <source>
        <dbReference type="SAM" id="SignalP"/>
    </source>
</evidence>
<dbReference type="AlphaFoldDB" id="A0AAV8ZJ72"/>
<feature type="signal peptide" evidence="1">
    <location>
        <begin position="1"/>
        <end position="22"/>
    </location>
</feature>
<comment type="caution">
    <text evidence="2">The sequence shown here is derived from an EMBL/GenBank/DDBJ whole genome shotgun (WGS) entry which is preliminary data.</text>
</comment>
<reference evidence="2" key="1">
    <citation type="journal article" date="2023" name="Insect Mol. Biol.">
        <title>Genome sequencing provides insights into the evolution of gene families encoding plant cell wall-degrading enzymes in longhorned beetles.</title>
        <authorList>
            <person name="Shin N.R."/>
            <person name="Okamura Y."/>
            <person name="Kirsch R."/>
            <person name="Pauchet Y."/>
        </authorList>
    </citation>
    <scope>NUCLEOTIDE SEQUENCE</scope>
    <source>
        <strain evidence="2">RBIC_L_NR</strain>
    </source>
</reference>